<gene>
    <name evidence="1" type="ORF">BRW62_03150</name>
</gene>
<dbReference type="RefSeq" id="WP_099798256.1">
    <property type="nucleotide sequence ID" value="NZ_CP018092.1"/>
</dbReference>
<evidence type="ECO:0000313" key="1">
    <source>
        <dbReference type="EMBL" id="ATS17910.1"/>
    </source>
</evidence>
<evidence type="ECO:0000313" key="2">
    <source>
        <dbReference type="Proteomes" id="UP000231057"/>
    </source>
</evidence>
<reference evidence="1 2" key="1">
    <citation type="submission" date="2016-11" db="EMBL/GenBank/DDBJ databases">
        <title>Complete genome sequence of thermophilic cyanobacteria strain Synechococcus sp. PCC6715.</title>
        <authorList>
            <person name="Tang J."/>
            <person name="Daroch M."/>
            <person name="Liang Y."/>
            <person name="Jiang D."/>
            <person name="Shah M."/>
        </authorList>
    </citation>
    <scope>NUCLEOTIDE SEQUENCE [LARGE SCALE GENOMIC DNA]</scope>
    <source>
        <strain evidence="1 2">PCC 6715</strain>
    </source>
</reference>
<dbReference type="OrthoDB" id="54619at1890424"/>
<dbReference type="AlphaFoldDB" id="A0A2D2Q092"/>
<dbReference type="Proteomes" id="UP000231057">
    <property type="component" value="Chromosome"/>
</dbReference>
<proteinExistence type="predicted"/>
<keyword evidence="2" id="KW-1185">Reference proteome</keyword>
<sequence length="114" mass="12999">MSQLSLMTADPESHHRTFAQLLIELGIHLSVEHVERLERQFRVYLACQGYNLTKVPLCTVTRRWDSRGRLVEEHVNSDSLAVSQAFERACQCAAVPLTLLDAMTQRFIVVMWAG</sequence>
<protein>
    <submittedName>
        <fullName evidence="1">Uncharacterized protein</fullName>
    </submittedName>
</protein>
<name>A0A2D2Q092_PARLV</name>
<organism evidence="1 2">
    <name type="scientific">Parathermosynechococcus lividus PCC 6715</name>
    <dbReference type="NCBI Taxonomy" id="1917166"/>
    <lineage>
        <taxon>Bacteria</taxon>
        <taxon>Bacillati</taxon>
        <taxon>Cyanobacteriota</taxon>
        <taxon>Cyanophyceae</taxon>
        <taxon>Acaryochloridales</taxon>
        <taxon>Thermosynechococcaceae</taxon>
        <taxon>Parathermosynechococcus</taxon>
    </lineage>
</organism>
<dbReference type="EMBL" id="CP018092">
    <property type="protein sequence ID" value="ATS17910.1"/>
    <property type="molecule type" value="Genomic_DNA"/>
</dbReference>
<dbReference type="KEGG" id="slw:BRW62_03150"/>
<reference evidence="2" key="2">
    <citation type="journal article" date="2022" name="Front. Microbiol.">
        <title>Comparative Genomic Analysis Revealed Distinct Molecular Components and Organization of CO2-Concentrating Mechanism in Thermophilic Cyanobacteria.</title>
        <authorList>
            <person name="Tang J."/>
            <person name="Zhou H."/>
            <person name="Yao D."/>
            <person name="Riaz S."/>
            <person name="You D."/>
            <person name="Klepacz-Smolka A."/>
            <person name="Daroch M."/>
        </authorList>
    </citation>
    <scope>NUCLEOTIDE SEQUENCE [LARGE SCALE GENOMIC DNA]</scope>
    <source>
        <strain evidence="2">PCC 6715</strain>
    </source>
</reference>
<accession>A0A2D2Q092</accession>